<comment type="caution">
    <text evidence="1">The sequence shown here is derived from an EMBL/GenBank/DDBJ whole genome shotgun (WGS) entry which is preliminary data.</text>
</comment>
<evidence type="ECO:0000313" key="2">
    <source>
        <dbReference type="Proteomes" id="UP000821845"/>
    </source>
</evidence>
<name>A0ACB7TL81_HYAAI</name>
<organism evidence="1 2">
    <name type="scientific">Hyalomma asiaticum</name>
    <name type="common">Tick</name>
    <dbReference type="NCBI Taxonomy" id="266040"/>
    <lineage>
        <taxon>Eukaryota</taxon>
        <taxon>Metazoa</taxon>
        <taxon>Ecdysozoa</taxon>
        <taxon>Arthropoda</taxon>
        <taxon>Chelicerata</taxon>
        <taxon>Arachnida</taxon>
        <taxon>Acari</taxon>
        <taxon>Parasitiformes</taxon>
        <taxon>Ixodida</taxon>
        <taxon>Ixodoidea</taxon>
        <taxon>Ixodidae</taxon>
        <taxon>Hyalomminae</taxon>
        <taxon>Hyalomma</taxon>
    </lineage>
</organism>
<gene>
    <name evidence="1" type="ORF">HPB50_015239</name>
</gene>
<dbReference type="Proteomes" id="UP000821845">
    <property type="component" value="Chromosome 1"/>
</dbReference>
<keyword evidence="2" id="KW-1185">Reference proteome</keyword>
<accession>A0ACB7TL81</accession>
<evidence type="ECO:0000313" key="1">
    <source>
        <dbReference type="EMBL" id="KAH6946774.1"/>
    </source>
</evidence>
<proteinExistence type="predicted"/>
<dbReference type="EMBL" id="CM023481">
    <property type="protein sequence ID" value="KAH6946774.1"/>
    <property type="molecule type" value="Genomic_DNA"/>
</dbReference>
<sequence>MTQVTSTAPPTTKKAIQRVTVKTAKLDPSVQMNGLAPKAKEMVATILLARVPLCPRSTSRNCLPDVSQILVLELFRELQPRLQWPL</sequence>
<protein>
    <submittedName>
        <fullName evidence="1">Uncharacterized protein</fullName>
    </submittedName>
</protein>
<reference evidence="1" key="1">
    <citation type="submission" date="2020-05" db="EMBL/GenBank/DDBJ databases">
        <title>Large-scale comparative analyses of tick genomes elucidate their genetic diversity and vector capacities.</title>
        <authorList>
            <person name="Jia N."/>
            <person name="Wang J."/>
            <person name="Shi W."/>
            <person name="Du L."/>
            <person name="Sun Y."/>
            <person name="Zhan W."/>
            <person name="Jiang J."/>
            <person name="Wang Q."/>
            <person name="Zhang B."/>
            <person name="Ji P."/>
            <person name="Sakyi L.B."/>
            <person name="Cui X."/>
            <person name="Yuan T."/>
            <person name="Jiang B."/>
            <person name="Yang W."/>
            <person name="Lam T.T.-Y."/>
            <person name="Chang Q."/>
            <person name="Ding S."/>
            <person name="Wang X."/>
            <person name="Zhu J."/>
            <person name="Ruan X."/>
            <person name="Zhao L."/>
            <person name="Wei J."/>
            <person name="Que T."/>
            <person name="Du C."/>
            <person name="Cheng J."/>
            <person name="Dai P."/>
            <person name="Han X."/>
            <person name="Huang E."/>
            <person name="Gao Y."/>
            <person name="Liu J."/>
            <person name="Shao H."/>
            <person name="Ye R."/>
            <person name="Li L."/>
            <person name="Wei W."/>
            <person name="Wang X."/>
            <person name="Wang C."/>
            <person name="Yang T."/>
            <person name="Huo Q."/>
            <person name="Li W."/>
            <person name="Guo W."/>
            <person name="Chen H."/>
            <person name="Zhou L."/>
            <person name="Ni X."/>
            <person name="Tian J."/>
            <person name="Zhou Y."/>
            <person name="Sheng Y."/>
            <person name="Liu T."/>
            <person name="Pan Y."/>
            <person name="Xia L."/>
            <person name="Li J."/>
            <person name="Zhao F."/>
            <person name="Cao W."/>
        </authorList>
    </citation>
    <scope>NUCLEOTIDE SEQUENCE</scope>
    <source>
        <strain evidence="1">Hyas-2018</strain>
    </source>
</reference>